<dbReference type="Gene3D" id="3.20.20.190">
    <property type="entry name" value="Phosphatidylinositol (PI) phosphodiesterase"/>
    <property type="match status" value="1"/>
</dbReference>
<sequence>MLNMGVRAVAIDNWWCDDAMRVAHLGTQLALGCGKFNVLFADVIADIGQWMHEPGNENEFIRITLDEKYDQGHDAEVNGPLERYLGHDEILSPADLRDTYRGLWPTLRRMKEDGKRVVVVSSDDTLHQGKYIHAKRCESFPFNEFTNYPLCGGKTDSNCRRFRGDATHYIFDVIYDGPTANGAITDLSEMVKCRINLPATDMVTPQLMMTGVYTWAYGEPSIQLDEDSCVMLNHADFRWYTSPDCDQSLSYACQSSTDPNDWLVSESTGPYDVTRDLCPIGYKFSLPHNGFRQQKLKEAMKGSSVWLNLTPWLTGNFPITDAPLTSPLGNFANYLRTFYPALLSSIAYFVF</sequence>
<comment type="subcellular location">
    <subcellularLocation>
        <location evidence="1">Membrane</location>
    </subcellularLocation>
</comment>
<dbReference type="InterPro" id="IPR016187">
    <property type="entry name" value="CTDL_fold"/>
</dbReference>
<dbReference type="OrthoDB" id="10017021at2759"/>
<dbReference type="GO" id="GO:0006629">
    <property type="term" value="P:lipid metabolic process"/>
    <property type="evidence" value="ECO:0007669"/>
    <property type="project" value="InterPro"/>
</dbReference>
<keyword evidence="2" id="KW-0812">Transmembrane</keyword>
<evidence type="ECO:0000256" key="1">
    <source>
        <dbReference type="ARBA" id="ARBA00004370"/>
    </source>
</evidence>
<dbReference type="SUPFAM" id="SSF56436">
    <property type="entry name" value="C-type lectin-like"/>
    <property type="match status" value="1"/>
</dbReference>
<dbReference type="InterPro" id="IPR051008">
    <property type="entry name" value="Telomere_Capping_Maintenance"/>
</dbReference>
<organism evidence="5 6">
    <name type="scientific">Strongylocentrotus purpuratus</name>
    <name type="common">Purple sea urchin</name>
    <dbReference type="NCBI Taxonomy" id="7668"/>
    <lineage>
        <taxon>Eukaryota</taxon>
        <taxon>Metazoa</taxon>
        <taxon>Echinodermata</taxon>
        <taxon>Eleutherozoa</taxon>
        <taxon>Echinozoa</taxon>
        <taxon>Echinoidea</taxon>
        <taxon>Euechinoidea</taxon>
        <taxon>Echinacea</taxon>
        <taxon>Camarodonta</taxon>
        <taxon>Echinidea</taxon>
        <taxon>Strongylocentrotidae</taxon>
        <taxon>Strongylocentrotus</taxon>
    </lineage>
</organism>
<dbReference type="AlphaFoldDB" id="A0A7M7PUC5"/>
<dbReference type="EnsemblMetazoa" id="XM_031000053">
    <property type="protein sequence ID" value="XP_030855913"/>
    <property type="gene ID" value="LOC105440471"/>
</dbReference>
<dbReference type="GO" id="GO:0016020">
    <property type="term" value="C:membrane"/>
    <property type="evidence" value="ECO:0007669"/>
    <property type="project" value="UniProtKB-SubCell"/>
</dbReference>
<dbReference type="GeneID" id="105440471"/>
<evidence type="ECO:0000256" key="3">
    <source>
        <dbReference type="ARBA" id="ARBA00022989"/>
    </source>
</evidence>
<dbReference type="InParanoid" id="A0A7M7PUC5"/>
<accession>A0A7M7PUC5</accession>
<keyword evidence="3" id="KW-1133">Transmembrane helix</keyword>
<dbReference type="KEGG" id="spu:105440471"/>
<dbReference type="SUPFAM" id="SSF51695">
    <property type="entry name" value="PLC-like phosphodiesterases"/>
    <property type="match status" value="1"/>
</dbReference>
<evidence type="ECO:0000313" key="5">
    <source>
        <dbReference type="EnsemblMetazoa" id="XP_030855913"/>
    </source>
</evidence>
<proteinExistence type="predicted"/>
<protein>
    <submittedName>
        <fullName evidence="5">Uncharacterized protein</fullName>
    </submittedName>
</protein>
<keyword evidence="4" id="KW-0472">Membrane</keyword>
<dbReference type="GO" id="GO:0008081">
    <property type="term" value="F:phosphoric diester hydrolase activity"/>
    <property type="evidence" value="ECO:0007669"/>
    <property type="project" value="InterPro"/>
</dbReference>
<reference evidence="5" key="2">
    <citation type="submission" date="2021-01" db="UniProtKB">
        <authorList>
            <consortium name="EnsemblMetazoa"/>
        </authorList>
    </citation>
    <scope>IDENTIFICATION</scope>
</reference>
<dbReference type="RefSeq" id="XP_030855913.1">
    <property type="nucleotide sequence ID" value="XM_031000053.1"/>
</dbReference>
<evidence type="ECO:0000256" key="2">
    <source>
        <dbReference type="ARBA" id="ARBA00022692"/>
    </source>
</evidence>
<keyword evidence="6" id="KW-1185">Reference proteome</keyword>
<dbReference type="Proteomes" id="UP000007110">
    <property type="component" value="Unassembled WGS sequence"/>
</dbReference>
<dbReference type="PROSITE" id="PS51257">
    <property type="entry name" value="PROKAR_LIPOPROTEIN"/>
    <property type="match status" value="1"/>
</dbReference>
<name>A0A7M7PUC5_STRPU</name>
<dbReference type="PANTHER" id="PTHR35518:SF2">
    <property type="entry name" value="MAINTENANCE OF TELOMERE CAPPING PROTEIN 6"/>
    <property type="match status" value="1"/>
</dbReference>
<dbReference type="PANTHER" id="PTHR35518">
    <property type="entry name" value="MAINTENANCE OF TELOMOERE CAPPING"/>
    <property type="match status" value="1"/>
</dbReference>
<evidence type="ECO:0000256" key="4">
    <source>
        <dbReference type="ARBA" id="ARBA00023136"/>
    </source>
</evidence>
<dbReference type="PROSITE" id="PS50007">
    <property type="entry name" value="PIPLC_X_DOMAIN"/>
    <property type="match status" value="1"/>
</dbReference>
<reference evidence="6" key="1">
    <citation type="submission" date="2015-02" db="EMBL/GenBank/DDBJ databases">
        <title>Genome sequencing for Strongylocentrotus purpuratus.</title>
        <authorList>
            <person name="Murali S."/>
            <person name="Liu Y."/>
            <person name="Vee V."/>
            <person name="English A."/>
            <person name="Wang M."/>
            <person name="Skinner E."/>
            <person name="Han Y."/>
            <person name="Muzny D.M."/>
            <person name="Worley K.C."/>
            <person name="Gibbs R.A."/>
        </authorList>
    </citation>
    <scope>NUCLEOTIDE SEQUENCE</scope>
</reference>
<dbReference type="InterPro" id="IPR017946">
    <property type="entry name" value="PLC-like_Pdiesterase_TIM-brl"/>
</dbReference>
<evidence type="ECO:0000313" key="6">
    <source>
        <dbReference type="Proteomes" id="UP000007110"/>
    </source>
</evidence>